<dbReference type="PROSITE" id="PS00061">
    <property type="entry name" value="ADH_SHORT"/>
    <property type="match status" value="1"/>
</dbReference>
<keyword evidence="6 7" id="KW-0456">Lyase</keyword>
<evidence type="ECO:0000256" key="3">
    <source>
        <dbReference type="ARBA" id="ARBA00008178"/>
    </source>
</evidence>
<comment type="similarity">
    <text evidence="3 7">Belongs to the NAD(P)-dependent epimerase/dehydratase family. dTDP-glucose dehydratase subfamily.</text>
</comment>
<dbReference type="InterPro" id="IPR005888">
    <property type="entry name" value="dTDP_Gluc_deHydtase"/>
</dbReference>
<evidence type="ECO:0000256" key="6">
    <source>
        <dbReference type="ARBA" id="ARBA00023239"/>
    </source>
</evidence>
<dbReference type="CDD" id="cd05246">
    <property type="entry name" value="dTDP_GD_SDR_e"/>
    <property type="match status" value="1"/>
</dbReference>
<dbReference type="Pfam" id="PF16363">
    <property type="entry name" value="GDP_Man_Dehyd"/>
    <property type="match status" value="1"/>
</dbReference>
<dbReference type="Gene3D" id="3.40.50.720">
    <property type="entry name" value="NAD(P)-binding Rossmann-like Domain"/>
    <property type="match status" value="1"/>
</dbReference>
<evidence type="ECO:0000259" key="8">
    <source>
        <dbReference type="Pfam" id="PF16363"/>
    </source>
</evidence>
<evidence type="ECO:0000256" key="4">
    <source>
        <dbReference type="ARBA" id="ARBA00011990"/>
    </source>
</evidence>
<dbReference type="GO" id="GO:0009225">
    <property type="term" value="P:nucleotide-sugar metabolic process"/>
    <property type="evidence" value="ECO:0007669"/>
    <property type="project" value="InterPro"/>
</dbReference>
<evidence type="ECO:0000256" key="2">
    <source>
        <dbReference type="ARBA" id="ARBA00001911"/>
    </source>
</evidence>
<comment type="cofactor">
    <cofactor evidence="2 7">
        <name>NAD(+)</name>
        <dbReference type="ChEBI" id="CHEBI:57540"/>
    </cofactor>
</comment>
<protein>
    <recommendedName>
        <fullName evidence="4 7">dTDP-glucose 4,6-dehydratase</fullName>
        <ecNumber evidence="4 7">4.2.1.46</ecNumber>
    </recommendedName>
</protein>
<organism evidence="9 10">
    <name type="scientific">Granulibacter bethesdensis</name>
    <dbReference type="NCBI Taxonomy" id="364410"/>
    <lineage>
        <taxon>Bacteria</taxon>
        <taxon>Pseudomonadati</taxon>
        <taxon>Pseudomonadota</taxon>
        <taxon>Alphaproteobacteria</taxon>
        <taxon>Acetobacterales</taxon>
        <taxon>Acetobacteraceae</taxon>
        <taxon>Granulibacter</taxon>
    </lineage>
</organism>
<feature type="domain" description="NAD(P)-binding" evidence="8">
    <location>
        <begin position="4"/>
        <end position="321"/>
    </location>
</feature>
<dbReference type="NCBIfam" id="TIGR01181">
    <property type="entry name" value="dTDP_gluc_dehyt"/>
    <property type="match status" value="1"/>
</dbReference>
<gene>
    <name evidence="9" type="ORF">GbCGDNIH9_0102</name>
</gene>
<dbReference type="EMBL" id="CP018191">
    <property type="protein sequence ID" value="APH53324.1"/>
    <property type="molecule type" value="Genomic_DNA"/>
</dbReference>
<evidence type="ECO:0000256" key="5">
    <source>
        <dbReference type="ARBA" id="ARBA00023027"/>
    </source>
</evidence>
<dbReference type="AlphaFoldDB" id="A0AAC9K8G0"/>
<dbReference type="SUPFAM" id="SSF51735">
    <property type="entry name" value="NAD(P)-binding Rossmann-fold domains"/>
    <property type="match status" value="1"/>
</dbReference>
<dbReference type="InterPro" id="IPR016040">
    <property type="entry name" value="NAD(P)-bd_dom"/>
</dbReference>
<dbReference type="Proteomes" id="UP000182373">
    <property type="component" value="Chromosome"/>
</dbReference>
<evidence type="ECO:0000256" key="1">
    <source>
        <dbReference type="ARBA" id="ARBA00001539"/>
    </source>
</evidence>
<dbReference type="PANTHER" id="PTHR43000">
    <property type="entry name" value="DTDP-D-GLUCOSE 4,6-DEHYDRATASE-RELATED"/>
    <property type="match status" value="1"/>
</dbReference>
<comment type="catalytic activity">
    <reaction evidence="1 7">
        <text>dTDP-alpha-D-glucose = dTDP-4-dehydro-6-deoxy-alpha-D-glucose + H2O</text>
        <dbReference type="Rhea" id="RHEA:17221"/>
        <dbReference type="ChEBI" id="CHEBI:15377"/>
        <dbReference type="ChEBI" id="CHEBI:57477"/>
        <dbReference type="ChEBI" id="CHEBI:57649"/>
        <dbReference type="EC" id="4.2.1.46"/>
    </reaction>
</comment>
<dbReference type="InterPro" id="IPR036291">
    <property type="entry name" value="NAD(P)-bd_dom_sf"/>
</dbReference>
<name>A0AAC9K8G0_9PROT</name>
<reference evidence="10" key="1">
    <citation type="submission" date="2016-11" db="EMBL/GenBank/DDBJ databases">
        <title>Comparative genomic and phenotypic analysis of Granulibacter bethesdensis clinical isolates from patients with chronic granulomatous disease.</title>
        <authorList>
            <person name="Zarember K.A."/>
            <person name="Porcella S.F."/>
            <person name="Chu J."/>
            <person name="Ding L."/>
            <person name="Dahlstrom E."/>
            <person name="Barbian K."/>
            <person name="Martens C."/>
            <person name="Sykora L."/>
            <person name="Kramer S."/>
            <person name="Pettinato A.M."/>
            <person name="Hong H."/>
            <person name="Wald G."/>
            <person name="Berg L.J."/>
            <person name="Rogge L.S."/>
            <person name="Greenberg D.E."/>
            <person name="Falcone E.L."/>
            <person name="Neves J.F."/>
            <person name="Simoes M.J."/>
            <person name="Casal M."/>
            <person name="Rodriguez-Lopez F.C."/>
            <person name="Zelazny A."/>
            <person name="Gallin J.I."/>
            <person name="Holland S.M."/>
        </authorList>
    </citation>
    <scope>NUCLEOTIDE SEQUENCE [LARGE SCALE GENOMIC DNA]</scope>
    <source>
        <strain evidence="10">NIH9.1</strain>
    </source>
</reference>
<dbReference type="EC" id="4.2.1.46" evidence="4 7"/>
<evidence type="ECO:0000313" key="10">
    <source>
        <dbReference type="Proteomes" id="UP000182373"/>
    </source>
</evidence>
<dbReference type="GO" id="GO:0008460">
    <property type="term" value="F:dTDP-glucose 4,6-dehydratase activity"/>
    <property type="evidence" value="ECO:0007669"/>
    <property type="project" value="UniProtKB-EC"/>
</dbReference>
<dbReference type="InterPro" id="IPR020904">
    <property type="entry name" value="Sc_DH/Rdtase_CS"/>
</dbReference>
<evidence type="ECO:0000256" key="7">
    <source>
        <dbReference type="RuleBase" id="RU004473"/>
    </source>
</evidence>
<dbReference type="Gene3D" id="3.90.25.10">
    <property type="entry name" value="UDP-galactose 4-epimerase, domain 1"/>
    <property type="match status" value="1"/>
</dbReference>
<evidence type="ECO:0000313" key="9">
    <source>
        <dbReference type="EMBL" id="APH53324.1"/>
    </source>
</evidence>
<dbReference type="RefSeq" id="WP_072571690.1">
    <property type="nucleotide sequence ID" value="NZ_CP018191.1"/>
</dbReference>
<proteinExistence type="inferred from homology"/>
<keyword evidence="5" id="KW-0520">NAD</keyword>
<accession>A0AAC9K8G0</accession>
<sequence length="349" mass="38810">MRILVTGGCGFIGSAVIRHLIRDTAHSVVNVDKMTYAASEDALEEALTDPRHTLVKADICDATAIAQVFATHRPDAVMHLAAESHVDRSIDGPAQFVQTNVVGTLVMLEAAREHWAAHRPEGGGRFHHISTDEVFGALENGDPPFTETTSYDPRSPYSASKAGSDHLVRAWHHTYGMPTFVSNTTNNYGPWQFPEKLIPLVTLNALEGKELPVYGDGSNQRDWLYVDDHAEALVRTLERGEPGGTYAIGARQPRSNLEVVRTICAVLDELVPDVGGKRERLIRFVTDRPGHDFRYEIDPSRAEAALDWKAPHDFEKGIRRTVQWYLDHRAWWEGIRSGRYAGQRLGTAG</sequence>